<feature type="transmembrane region" description="Helical" evidence="1">
    <location>
        <begin position="213"/>
        <end position="231"/>
    </location>
</feature>
<feature type="transmembrane region" description="Helical" evidence="1">
    <location>
        <begin position="265"/>
        <end position="283"/>
    </location>
</feature>
<dbReference type="NCBIfam" id="TIGR00843">
    <property type="entry name" value="benE"/>
    <property type="match status" value="1"/>
</dbReference>
<feature type="transmembrane region" description="Helical" evidence="1">
    <location>
        <begin position="174"/>
        <end position="193"/>
    </location>
</feature>
<protein>
    <submittedName>
        <fullName evidence="2">Benzoate/H(+) symporter BenE family transporter</fullName>
    </submittedName>
</protein>
<proteinExistence type="predicted"/>
<sequence>MTHRIPPDRGGLFQSAIAGLITTMVGFVASFAVVLSGLFQVGASVEQAASGLLILSVCVGLSTMVLSLRYRVPISIAWSTPGAAMLAALAPGVFGFNQAVGAFVVSGALIVLSGLVPSLHRLLTRIPVPIAQGMLAGVLIPLCLKPFTAVATIPMPALGILLVFLLGLRIVPKFAVALSMLAAVGFGLWHIGRTATWDSLEVLPQLHWVSPEFSWQAIASISIPLFVVTMASQNIPGVAVLGSFGYTVPWRASMLVTGVGSASGAFFGGHAINLAAITAALAAGEQAGPEPRLRWRAAASSGVFYLVFGALSALIVSVASASPEGLFQAAAGLALLATLANALLGAMSDSIWRLSALATVLVAAGNLTLFGIGGAFWALVAGLLTHFIVERSVRR</sequence>
<dbReference type="Proteomes" id="UP000297638">
    <property type="component" value="Unassembled WGS sequence"/>
</dbReference>
<feature type="transmembrane region" description="Helical" evidence="1">
    <location>
        <begin position="100"/>
        <end position="119"/>
    </location>
</feature>
<feature type="transmembrane region" description="Helical" evidence="1">
    <location>
        <begin position="12"/>
        <end position="36"/>
    </location>
</feature>
<keyword evidence="1" id="KW-0812">Transmembrane</keyword>
<keyword evidence="1" id="KW-1133">Transmembrane helix</keyword>
<dbReference type="GO" id="GO:0042925">
    <property type="term" value="F:benzoate transmembrane transporter activity"/>
    <property type="evidence" value="ECO:0007669"/>
    <property type="project" value="InterPro"/>
</dbReference>
<feature type="transmembrane region" description="Helical" evidence="1">
    <location>
        <begin position="75"/>
        <end position="94"/>
    </location>
</feature>
<evidence type="ECO:0000313" key="2">
    <source>
        <dbReference type="EMBL" id="TFH56892.1"/>
    </source>
</evidence>
<feature type="transmembrane region" description="Helical" evidence="1">
    <location>
        <begin position="356"/>
        <end position="389"/>
    </location>
</feature>
<dbReference type="Pfam" id="PF03594">
    <property type="entry name" value="BenE"/>
    <property type="match status" value="1"/>
</dbReference>
<feature type="transmembrane region" description="Helical" evidence="1">
    <location>
        <begin position="148"/>
        <end position="167"/>
    </location>
</feature>
<feature type="transmembrane region" description="Helical" evidence="1">
    <location>
        <begin position="325"/>
        <end position="344"/>
    </location>
</feature>
<keyword evidence="1" id="KW-0472">Membrane</keyword>
<dbReference type="GO" id="GO:0005886">
    <property type="term" value="C:plasma membrane"/>
    <property type="evidence" value="ECO:0007669"/>
    <property type="project" value="TreeGrafter"/>
</dbReference>
<feature type="transmembrane region" description="Helical" evidence="1">
    <location>
        <begin position="48"/>
        <end position="68"/>
    </location>
</feature>
<organism evidence="2 3">
    <name type="scientific">Glutamicibacter arilaitensis</name>
    <dbReference type="NCBI Taxonomy" id="256701"/>
    <lineage>
        <taxon>Bacteria</taxon>
        <taxon>Bacillati</taxon>
        <taxon>Actinomycetota</taxon>
        <taxon>Actinomycetes</taxon>
        <taxon>Micrococcales</taxon>
        <taxon>Micrococcaceae</taxon>
        <taxon>Glutamicibacter</taxon>
    </lineage>
</organism>
<feature type="transmembrane region" description="Helical" evidence="1">
    <location>
        <begin position="295"/>
        <end position="319"/>
    </location>
</feature>
<evidence type="ECO:0000256" key="1">
    <source>
        <dbReference type="SAM" id="Phobius"/>
    </source>
</evidence>
<gene>
    <name evidence="2" type="primary">benE</name>
    <name evidence="2" type="ORF">EXY26_07685</name>
</gene>
<dbReference type="AlphaFoldDB" id="A0A4Y8TYS9"/>
<reference evidence="2 3" key="1">
    <citation type="submission" date="2019-03" db="EMBL/GenBank/DDBJ databases">
        <title>Glutamicibacter sp. LJH19 genome.</title>
        <authorList>
            <person name="Sinai Borker S."/>
            <person name="Kumar R."/>
        </authorList>
    </citation>
    <scope>NUCLEOTIDE SEQUENCE [LARGE SCALE GENOMIC DNA]</scope>
    <source>
        <strain evidence="2 3">LJH19</strain>
    </source>
</reference>
<feature type="transmembrane region" description="Helical" evidence="1">
    <location>
        <begin position="126"/>
        <end position="142"/>
    </location>
</feature>
<dbReference type="InterPro" id="IPR004711">
    <property type="entry name" value="Benzoate_Transporter"/>
</dbReference>
<dbReference type="PANTHER" id="PTHR30199">
    <property type="entry name" value="MFS FAMILY TRANSPORTER, PREDICTED SUBSTRATE BENZOATE"/>
    <property type="match status" value="1"/>
</dbReference>
<dbReference type="EMBL" id="SPDS01000001">
    <property type="protein sequence ID" value="TFH56892.1"/>
    <property type="molecule type" value="Genomic_DNA"/>
</dbReference>
<dbReference type="PANTHER" id="PTHR30199:SF0">
    <property type="entry name" value="INNER MEMBRANE PROTEIN YDCO"/>
    <property type="match status" value="1"/>
</dbReference>
<name>A0A4Y8TYS9_9MICC</name>
<evidence type="ECO:0000313" key="3">
    <source>
        <dbReference type="Proteomes" id="UP000297638"/>
    </source>
</evidence>
<comment type="caution">
    <text evidence="2">The sequence shown here is derived from an EMBL/GenBank/DDBJ whole genome shotgun (WGS) entry which is preliminary data.</text>
</comment>
<accession>A0A4Y8TYS9</accession>
<dbReference type="RefSeq" id="WP_134779949.1">
    <property type="nucleotide sequence ID" value="NZ_SPDS01000001.1"/>
</dbReference>